<reference evidence="1 2" key="1">
    <citation type="submission" date="2018-10" db="EMBL/GenBank/DDBJ databases">
        <title>Natrarchaeobius chitinivorans gen. nov., sp. nov., and Natrarchaeobius haloalkaliphilus sp. nov., alkaliphilic, chitin-utilizing haloarchaea from hypersaline alkaline lakes.</title>
        <authorList>
            <person name="Sorokin D.Y."/>
            <person name="Elcheninov A.G."/>
            <person name="Kostrikina N.A."/>
            <person name="Bale N.J."/>
            <person name="Sinninghe Damste J.S."/>
            <person name="Khijniak T.V."/>
            <person name="Kublanov I.V."/>
            <person name="Toshchakov S.V."/>
        </authorList>
    </citation>
    <scope>NUCLEOTIDE SEQUENCE [LARGE SCALE GENOMIC DNA]</scope>
    <source>
        <strain evidence="1 2">AArcht-Sl</strain>
    </source>
</reference>
<gene>
    <name evidence="1" type="ORF">EA462_11640</name>
</gene>
<comment type="caution">
    <text evidence="1">The sequence shown here is derived from an EMBL/GenBank/DDBJ whole genome shotgun (WGS) entry which is preliminary data.</text>
</comment>
<keyword evidence="2" id="KW-1185">Reference proteome</keyword>
<dbReference type="AlphaFoldDB" id="A0A3N6M0U5"/>
<dbReference type="EMBL" id="REFY01000004">
    <property type="protein sequence ID" value="RQG89280.1"/>
    <property type="molecule type" value="Genomic_DNA"/>
</dbReference>
<protein>
    <recommendedName>
        <fullName evidence="3">PGF-CTERM sorting domain-containing protein</fullName>
    </recommendedName>
</protein>
<dbReference type="Proteomes" id="UP000273828">
    <property type="component" value="Unassembled WGS sequence"/>
</dbReference>
<proteinExistence type="predicted"/>
<organism evidence="1 2">
    <name type="scientific">Natrarchaeobius halalkaliphilus</name>
    <dbReference type="NCBI Taxonomy" id="1679091"/>
    <lineage>
        <taxon>Archaea</taxon>
        <taxon>Methanobacteriati</taxon>
        <taxon>Methanobacteriota</taxon>
        <taxon>Stenosarchaea group</taxon>
        <taxon>Halobacteria</taxon>
        <taxon>Halobacteriales</taxon>
        <taxon>Natrialbaceae</taxon>
        <taxon>Natrarchaeobius</taxon>
    </lineage>
</organism>
<name>A0A3N6M0U5_9EURY</name>
<sequence>MAVTLAVIVGLSMVAMGGMHGVSAAEPDQPEYDVDAVGDFDDAGDTLGSADELYVEDDGSGVLVYTDDGDDDIDEFQLGADVSEGLAHVLIAGENDGDEDIEGEMSASLEEDLFSADGHLTMEQPPELDELDVEISGEQTEETSEFDADIYALFSGDSDDADTQQLSTAGAQTQQQSLFESASTSGDVEVAADTFRTSGDVHVDLGTSAMGDSPDETFSFELSETADGYEIAVSERQTEFDSMFSDPVEEWETEAKAKATLEEQYAEMAEELGGEVTVEIDHHDFDEHDENTYWKELDYTVTYEGIEEGLQDALTEELVDDPQTDLSVDDAERIAAQVTELEIETVEFEMISSDEEFEATWNVQINEYAAAIEAIGELGEASMDDEDLFEDEFEEFDDMFEAQQAADLRTTFEWDATAEFTDDNQIELEAQATGDTENYDAYTDELADRGIDAADEEVVFEFTAYTEGEEVYVDGTVEIGMDDLAEEVLTSMTTVIQDESDELGSFASTLEDSELEIAKVDVDFDSETVELEAGAKFENTESLIEDGILGDNVAVTQIAGEDEDGDVVTYVYIEDLETDDELSESTLAELGLVDDDTEVYEPGEGDREFAEMDTERAADFLDVDLSGDDGIPGFGLAAALVALSALVATLLARRT</sequence>
<accession>A0A3N6M0U5</accession>
<evidence type="ECO:0000313" key="1">
    <source>
        <dbReference type="EMBL" id="RQG89280.1"/>
    </source>
</evidence>
<dbReference type="OrthoDB" id="169813at2157"/>
<evidence type="ECO:0000313" key="2">
    <source>
        <dbReference type="Proteomes" id="UP000273828"/>
    </source>
</evidence>
<evidence type="ECO:0008006" key="3">
    <source>
        <dbReference type="Google" id="ProtNLM"/>
    </source>
</evidence>